<evidence type="ECO:0000256" key="1">
    <source>
        <dbReference type="SAM" id="MobiDB-lite"/>
    </source>
</evidence>
<keyword evidence="3" id="KW-1185">Reference proteome</keyword>
<dbReference type="EMBL" id="PGFB01000005">
    <property type="protein sequence ID" value="PJJ55434.1"/>
    <property type="molecule type" value="Genomic_DNA"/>
</dbReference>
<reference evidence="2 3" key="1">
    <citation type="submission" date="2017-11" db="EMBL/GenBank/DDBJ databases">
        <title>Genomic Encyclopedia of Archaeal and Bacterial Type Strains, Phase II (KMG-II): From Individual Species to Whole Genera.</title>
        <authorList>
            <person name="Goeker M."/>
        </authorList>
    </citation>
    <scope>NUCLEOTIDE SEQUENCE [LARGE SCALE GENOMIC DNA]</scope>
    <source>
        <strain evidence="2 3">DSM 25625</strain>
    </source>
</reference>
<name>A0A2M9BBX9_9MICO</name>
<dbReference type="RefSeq" id="WP_100345573.1">
    <property type="nucleotide sequence ID" value="NZ_PGFB01000005.1"/>
</dbReference>
<accession>A0A2M9BBX9</accession>
<dbReference type="AlphaFoldDB" id="A0A2M9BBX9"/>
<dbReference type="Proteomes" id="UP000230161">
    <property type="component" value="Unassembled WGS sequence"/>
</dbReference>
<comment type="caution">
    <text evidence="2">The sequence shown here is derived from an EMBL/GenBank/DDBJ whole genome shotgun (WGS) entry which is preliminary data.</text>
</comment>
<protein>
    <submittedName>
        <fullName evidence="2">Uncharacterized protein</fullName>
    </submittedName>
</protein>
<sequence>MATSLSGTYTAKLTDGPLEGKTITTPFLESGEPQPRLEIPAESDGKRYLYARGTALEFGGDGDSGHQPTAVDYRYLEAVFD</sequence>
<feature type="region of interest" description="Disordered" evidence="1">
    <location>
        <begin position="1"/>
        <end position="43"/>
    </location>
</feature>
<evidence type="ECO:0000313" key="3">
    <source>
        <dbReference type="Proteomes" id="UP000230161"/>
    </source>
</evidence>
<feature type="compositionally biased region" description="Polar residues" evidence="1">
    <location>
        <begin position="1"/>
        <end position="11"/>
    </location>
</feature>
<gene>
    <name evidence="2" type="ORF">CLV54_2778</name>
</gene>
<organism evidence="2 3">
    <name type="scientific">Compostimonas suwonensis</name>
    <dbReference type="NCBI Taxonomy" id="1048394"/>
    <lineage>
        <taxon>Bacteria</taxon>
        <taxon>Bacillati</taxon>
        <taxon>Actinomycetota</taxon>
        <taxon>Actinomycetes</taxon>
        <taxon>Micrococcales</taxon>
        <taxon>Microbacteriaceae</taxon>
        <taxon>Compostimonas</taxon>
    </lineage>
</organism>
<proteinExistence type="predicted"/>
<dbReference type="OrthoDB" id="5117255at2"/>
<evidence type="ECO:0000313" key="2">
    <source>
        <dbReference type="EMBL" id="PJJ55434.1"/>
    </source>
</evidence>